<dbReference type="RefSeq" id="WP_149284430.1">
    <property type="nucleotide sequence ID" value="NZ_CP038437.2"/>
</dbReference>
<reference evidence="3" key="1">
    <citation type="submission" date="2021-02" db="EMBL/GenBank/DDBJ databases">
        <title>Strain Y2R2, a novel species of the genus Halomonas.</title>
        <authorList>
            <person name="Huang H."/>
        </authorList>
    </citation>
    <scope>NUCLEOTIDE SEQUENCE</scope>
    <source>
        <strain evidence="3">Y2R2</strain>
    </source>
</reference>
<feature type="region of interest" description="Disordered" evidence="1">
    <location>
        <begin position="82"/>
        <end position="107"/>
    </location>
</feature>
<dbReference type="EMBL" id="CP038437">
    <property type="protein sequence ID" value="QEM81419.1"/>
    <property type="molecule type" value="Genomic_DNA"/>
</dbReference>
<feature type="signal peptide" evidence="2">
    <location>
        <begin position="1"/>
        <end position="38"/>
    </location>
</feature>
<evidence type="ECO:0008006" key="5">
    <source>
        <dbReference type="Google" id="ProtNLM"/>
    </source>
</evidence>
<dbReference type="SUPFAM" id="SSF56925">
    <property type="entry name" value="OMPA-like"/>
    <property type="match status" value="1"/>
</dbReference>
<name>A0A5C1NI56_9GAMM</name>
<organism evidence="3 4">
    <name type="scientific">Halomonas binhaiensis</name>
    <dbReference type="NCBI Taxonomy" id="2562282"/>
    <lineage>
        <taxon>Bacteria</taxon>
        <taxon>Pseudomonadati</taxon>
        <taxon>Pseudomonadota</taxon>
        <taxon>Gammaproteobacteria</taxon>
        <taxon>Oceanospirillales</taxon>
        <taxon>Halomonadaceae</taxon>
        <taxon>Halomonas</taxon>
    </lineage>
</organism>
<protein>
    <recommendedName>
        <fullName evidence="5">Porin family protein</fullName>
    </recommendedName>
</protein>
<evidence type="ECO:0000313" key="4">
    <source>
        <dbReference type="Proteomes" id="UP000324285"/>
    </source>
</evidence>
<dbReference type="Proteomes" id="UP000324285">
    <property type="component" value="Chromosome"/>
</dbReference>
<gene>
    <name evidence="3" type="ORF">E4T21_07595</name>
</gene>
<dbReference type="Gene3D" id="2.40.160.20">
    <property type="match status" value="1"/>
</dbReference>
<evidence type="ECO:0000256" key="1">
    <source>
        <dbReference type="SAM" id="MobiDB-lite"/>
    </source>
</evidence>
<keyword evidence="4" id="KW-1185">Reference proteome</keyword>
<evidence type="ECO:0000313" key="3">
    <source>
        <dbReference type="EMBL" id="QEM81419.1"/>
    </source>
</evidence>
<dbReference type="OrthoDB" id="6173796at2"/>
<dbReference type="InterPro" id="IPR011250">
    <property type="entry name" value="OMP/PagP_B-barrel"/>
</dbReference>
<proteinExistence type="predicted"/>
<dbReference type="KEGG" id="hbh:E4T21_07595"/>
<keyword evidence="2" id="KW-0732">Signal</keyword>
<feature type="chain" id="PRO_5022869146" description="Porin family protein" evidence="2">
    <location>
        <begin position="39"/>
        <end position="282"/>
    </location>
</feature>
<accession>A0A5C1NI56</accession>
<dbReference type="AlphaFoldDB" id="A0A5C1NI56"/>
<evidence type="ECO:0000256" key="2">
    <source>
        <dbReference type="SAM" id="SignalP"/>
    </source>
</evidence>
<sequence length="282" mass="30199">MHHHFGYIHPRHLRRSGCFVLAAALFGCVLAMSSSVQANEIPLQEVMAAIEGEHEANAAHDTTAIQIGATAIASAMAAVTTEHSEEAARSQGHFSAKPSDKNSPAASERILNEELLEPPVLAFVTMDQRLGQLGERVLIQGDEVSSQDGQTSGFRLSAGFSPDWNEVFDLGAELRYRESDDVASSHGGNRHVEDVTSLGGSLIAGLRFGSFGLYGKTGVSQWATDPVTGTNSIASSSGMARTKGIGARWLNEDWIGQLEFEESDAPELEHLNMVSASIHVPF</sequence>